<dbReference type="RefSeq" id="WP_212531251.1">
    <property type="nucleotide sequence ID" value="NZ_JAGSOG010000160.1"/>
</dbReference>
<gene>
    <name evidence="1" type="ORF">KDL01_26085</name>
</gene>
<reference evidence="1" key="1">
    <citation type="submission" date="2021-04" db="EMBL/GenBank/DDBJ databases">
        <title>Genome based classification of Actinospica acidithermotolerans sp. nov., an actinobacterium isolated from an Indonesian hot spring.</title>
        <authorList>
            <person name="Kusuma A.B."/>
            <person name="Putra K.E."/>
            <person name="Nafisah S."/>
            <person name="Loh J."/>
            <person name="Nouioui I."/>
            <person name="Goodfellow M."/>
        </authorList>
    </citation>
    <scope>NUCLEOTIDE SEQUENCE</scope>
    <source>
        <strain evidence="1">CSCA 57</strain>
    </source>
</reference>
<keyword evidence="2" id="KW-1185">Reference proteome</keyword>
<accession>A0A941ERP1</accession>
<dbReference type="EMBL" id="JAGSOG010000160">
    <property type="protein sequence ID" value="MBR7836777.1"/>
    <property type="molecule type" value="Genomic_DNA"/>
</dbReference>
<dbReference type="Proteomes" id="UP000675781">
    <property type="component" value="Unassembled WGS sequence"/>
</dbReference>
<proteinExistence type="predicted"/>
<evidence type="ECO:0000313" key="2">
    <source>
        <dbReference type="Proteomes" id="UP000675781"/>
    </source>
</evidence>
<dbReference type="AlphaFoldDB" id="A0A941ERP1"/>
<protein>
    <submittedName>
        <fullName evidence="1">Uncharacterized protein</fullName>
    </submittedName>
</protein>
<name>A0A941ERP1_9ACTN</name>
<sequence length="594" mass="60824">MTAETVRAEVDAQSDDVAALSGWELRPLIGVSALREGIHLRGRRSSVTLEGSRALPALWRMLEQALRTGDHAALLRQAPADSALRKALGTLVAQLHAHDLLVERSAAAHDPAAASRWLRAVADQPDAAAAAIAALRPQVLASDPGSALAQAAGRALRRCGASPLSVASDAVTDPGRIVLVASVLAVAAGLAGGTAFVTAPGSPEQVRADAAELTARLGLTSAPGWSGGGSAAQTAMVAGAAAQRLLCAIAGLPDPADEGDDQRILPDRPAVLIITDRPAQAGYHSWLGPDLLDPDRAAVIAPPDTLGEALRRIAALGDDMIGPLAPPLPGALPQLPAALASCPVPGGILVAGAARLDLARLDAICRAAELRLAVRGLSSDSGAGPEVAVGVDPGHAWGRALRRAAGHALAQADAGLPQADTGSPAQEWLAHPQARHWWTTLTERLGARARLSVARTAPDEDVFHAAVRDDSGALLGQAVEATAGDAAAFAALAATVQLHASAQSATDHRISWPSGACAPITAAKAQYAGWEDDGWTTRWLAGVAAREPAFQTALRRQTGLRIRPWEPVHADARAVAAGLHGCGFAVLCTDGGRR</sequence>
<evidence type="ECO:0000313" key="1">
    <source>
        <dbReference type="EMBL" id="MBR7836777.1"/>
    </source>
</evidence>
<comment type="caution">
    <text evidence="1">The sequence shown here is derived from an EMBL/GenBank/DDBJ whole genome shotgun (WGS) entry which is preliminary data.</text>
</comment>
<organism evidence="1 2">
    <name type="scientific">Actinospica durhamensis</name>
    <dbReference type="NCBI Taxonomy" id="1508375"/>
    <lineage>
        <taxon>Bacteria</taxon>
        <taxon>Bacillati</taxon>
        <taxon>Actinomycetota</taxon>
        <taxon>Actinomycetes</taxon>
        <taxon>Catenulisporales</taxon>
        <taxon>Actinospicaceae</taxon>
        <taxon>Actinospica</taxon>
    </lineage>
</organism>